<keyword evidence="2" id="KW-1185">Reference proteome</keyword>
<dbReference type="EMBL" id="CM000137">
    <property type="protein sequence ID" value="EAY82273.1"/>
    <property type="molecule type" value="Genomic_DNA"/>
</dbReference>
<accession>A2ZI39</accession>
<sequence length="128" mass="14354">MAEETQPHSKYRPRRIRIDVDEMNHSVLHVRIVDEHDGEIASRWVGGCHCLHVDEVVEPVELVDCRNHVLLSWDIGVVEEDVIGGDIIAGIIFQNGVYLFNGGDGEERNLIASDEVEEVELRAGVSND</sequence>
<dbReference type="HOGENOM" id="CLU_1963231_0_0_1"/>
<name>A2ZI39_ORYSI</name>
<evidence type="ECO:0000313" key="1">
    <source>
        <dbReference type="EMBL" id="EAY82273.1"/>
    </source>
</evidence>
<proteinExistence type="predicted"/>
<protein>
    <submittedName>
        <fullName evidence="1">Uncharacterized protein</fullName>
    </submittedName>
</protein>
<organism evidence="1 2">
    <name type="scientific">Oryza sativa subsp. indica</name>
    <name type="common">Rice</name>
    <dbReference type="NCBI Taxonomy" id="39946"/>
    <lineage>
        <taxon>Eukaryota</taxon>
        <taxon>Viridiplantae</taxon>
        <taxon>Streptophyta</taxon>
        <taxon>Embryophyta</taxon>
        <taxon>Tracheophyta</taxon>
        <taxon>Spermatophyta</taxon>
        <taxon>Magnoliopsida</taxon>
        <taxon>Liliopsida</taxon>
        <taxon>Poales</taxon>
        <taxon>Poaceae</taxon>
        <taxon>BOP clade</taxon>
        <taxon>Oryzoideae</taxon>
        <taxon>Oryzeae</taxon>
        <taxon>Oryzinae</taxon>
        <taxon>Oryza</taxon>
        <taxon>Oryza sativa</taxon>
    </lineage>
</organism>
<reference evidence="1 2" key="1">
    <citation type="journal article" date="2005" name="PLoS Biol.">
        <title>The genomes of Oryza sativa: a history of duplications.</title>
        <authorList>
            <person name="Yu J."/>
            <person name="Wang J."/>
            <person name="Lin W."/>
            <person name="Li S."/>
            <person name="Li H."/>
            <person name="Zhou J."/>
            <person name="Ni P."/>
            <person name="Dong W."/>
            <person name="Hu S."/>
            <person name="Zeng C."/>
            <person name="Zhang J."/>
            <person name="Zhang Y."/>
            <person name="Li R."/>
            <person name="Xu Z."/>
            <person name="Li S."/>
            <person name="Li X."/>
            <person name="Zheng H."/>
            <person name="Cong L."/>
            <person name="Lin L."/>
            <person name="Yin J."/>
            <person name="Geng J."/>
            <person name="Li G."/>
            <person name="Shi J."/>
            <person name="Liu J."/>
            <person name="Lv H."/>
            <person name="Li J."/>
            <person name="Wang J."/>
            <person name="Deng Y."/>
            <person name="Ran L."/>
            <person name="Shi X."/>
            <person name="Wang X."/>
            <person name="Wu Q."/>
            <person name="Li C."/>
            <person name="Ren X."/>
            <person name="Wang J."/>
            <person name="Wang X."/>
            <person name="Li D."/>
            <person name="Liu D."/>
            <person name="Zhang X."/>
            <person name="Ji Z."/>
            <person name="Zhao W."/>
            <person name="Sun Y."/>
            <person name="Zhang Z."/>
            <person name="Bao J."/>
            <person name="Han Y."/>
            <person name="Dong L."/>
            <person name="Ji J."/>
            <person name="Chen P."/>
            <person name="Wu S."/>
            <person name="Liu J."/>
            <person name="Xiao Y."/>
            <person name="Bu D."/>
            <person name="Tan J."/>
            <person name="Yang L."/>
            <person name="Ye C."/>
            <person name="Zhang J."/>
            <person name="Xu J."/>
            <person name="Zhou Y."/>
            <person name="Yu Y."/>
            <person name="Zhang B."/>
            <person name="Zhuang S."/>
            <person name="Wei H."/>
            <person name="Liu B."/>
            <person name="Lei M."/>
            <person name="Yu H."/>
            <person name="Li Y."/>
            <person name="Xu H."/>
            <person name="Wei S."/>
            <person name="He X."/>
            <person name="Fang L."/>
            <person name="Zhang Z."/>
            <person name="Zhang Y."/>
            <person name="Huang X."/>
            <person name="Su Z."/>
            <person name="Tong W."/>
            <person name="Li J."/>
            <person name="Tong Z."/>
            <person name="Li S."/>
            <person name="Ye J."/>
            <person name="Wang L."/>
            <person name="Fang L."/>
            <person name="Lei T."/>
            <person name="Chen C."/>
            <person name="Chen H."/>
            <person name="Xu Z."/>
            <person name="Li H."/>
            <person name="Huang H."/>
            <person name="Zhang F."/>
            <person name="Xu H."/>
            <person name="Li N."/>
            <person name="Zhao C."/>
            <person name="Li S."/>
            <person name="Dong L."/>
            <person name="Huang Y."/>
            <person name="Li L."/>
            <person name="Xi Y."/>
            <person name="Qi Q."/>
            <person name="Li W."/>
            <person name="Zhang B."/>
            <person name="Hu W."/>
            <person name="Zhang Y."/>
            <person name="Tian X."/>
            <person name="Jiao Y."/>
            <person name="Liang X."/>
            <person name="Jin J."/>
            <person name="Gao L."/>
            <person name="Zheng W."/>
            <person name="Hao B."/>
            <person name="Liu S."/>
            <person name="Wang W."/>
            <person name="Yuan L."/>
            <person name="Cao M."/>
            <person name="McDermott J."/>
            <person name="Samudrala R."/>
            <person name="Wang J."/>
            <person name="Wong G.K."/>
            <person name="Yang H."/>
        </authorList>
    </citation>
    <scope>NUCLEOTIDE SEQUENCE [LARGE SCALE GENOMIC DNA]</scope>
    <source>
        <strain evidence="2">cv. 93-11</strain>
    </source>
</reference>
<gene>
    <name evidence="1" type="ORF">OsI_37482</name>
</gene>
<dbReference type="AlphaFoldDB" id="A2ZI39"/>
<dbReference type="Gramene" id="BGIOSGA036626-TA">
    <property type="protein sequence ID" value="BGIOSGA036626-PA"/>
    <property type="gene ID" value="BGIOSGA036626"/>
</dbReference>
<dbReference type="Proteomes" id="UP000007015">
    <property type="component" value="Chromosome 12"/>
</dbReference>
<evidence type="ECO:0000313" key="2">
    <source>
        <dbReference type="Proteomes" id="UP000007015"/>
    </source>
</evidence>